<comment type="subcellular location">
    <subcellularLocation>
        <location evidence="2">Membrane</location>
    </subcellularLocation>
</comment>
<keyword evidence="6" id="KW-0732">Signal</keyword>
<dbReference type="Pfam" id="PF00722">
    <property type="entry name" value="Glyco_hydro_16"/>
    <property type="match status" value="1"/>
</dbReference>
<proteinExistence type="inferred from homology"/>
<dbReference type="PANTHER" id="PTHR10963">
    <property type="entry name" value="GLYCOSYL HYDROLASE-RELATED"/>
    <property type="match status" value="1"/>
</dbReference>
<evidence type="ECO:0000256" key="9">
    <source>
        <dbReference type="ARBA" id="ARBA00023157"/>
    </source>
</evidence>
<dbReference type="InterPro" id="IPR013320">
    <property type="entry name" value="ConA-like_dom_sf"/>
</dbReference>
<evidence type="ECO:0000256" key="15">
    <source>
        <dbReference type="SAM" id="MobiDB-lite"/>
    </source>
</evidence>
<organism evidence="17 18">
    <name type="scientific">Marssonina brunnea f. sp. multigermtubi (strain MB_m1)</name>
    <name type="common">Marssonina leaf spot fungus</name>
    <dbReference type="NCBI Taxonomy" id="1072389"/>
    <lineage>
        <taxon>Eukaryota</taxon>
        <taxon>Fungi</taxon>
        <taxon>Dikarya</taxon>
        <taxon>Ascomycota</taxon>
        <taxon>Pezizomycotina</taxon>
        <taxon>Leotiomycetes</taxon>
        <taxon>Helotiales</taxon>
        <taxon>Drepanopezizaceae</taxon>
        <taxon>Drepanopeziza</taxon>
    </lineage>
</organism>
<evidence type="ECO:0000256" key="11">
    <source>
        <dbReference type="ARBA" id="ARBA00023295"/>
    </source>
</evidence>
<evidence type="ECO:0000256" key="5">
    <source>
        <dbReference type="ARBA" id="ARBA00022679"/>
    </source>
</evidence>
<keyword evidence="8" id="KW-0472">Membrane</keyword>
<evidence type="ECO:0000313" key="18">
    <source>
        <dbReference type="Proteomes" id="UP000006753"/>
    </source>
</evidence>
<evidence type="ECO:0000256" key="2">
    <source>
        <dbReference type="ARBA" id="ARBA00004370"/>
    </source>
</evidence>
<evidence type="ECO:0000256" key="14">
    <source>
        <dbReference type="ARBA" id="ARBA00093308"/>
    </source>
</evidence>
<dbReference type="EC" id="3.2.1.14" evidence="3"/>
<dbReference type="Proteomes" id="UP000006753">
    <property type="component" value="Unassembled WGS sequence"/>
</dbReference>
<keyword evidence="18" id="KW-1185">Reference proteome</keyword>
<keyword evidence="9" id="KW-1015">Disulfide bond</keyword>
<evidence type="ECO:0000256" key="12">
    <source>
        <dbReference type="ARBA" id="ARBA00023316"/>
    </source>
</evidence>
<dbReference type="HOGENOM" id="CLU_402287_0_0_1"/>
<evidence type="ECO:0000256" key="8">
    <source>
        <dbReference type="ARBA" id="ARBA00023136"/>
    </source>
</evidence>
<dbReference type="OrthoDB" id="4781at2759"/>
<gene>
    <name evidence="17" type="ORF">MBM_07181</name>
</gene>
<feature type="compositionally biased region" description="Polar residues" evidence="15">
    <location>
        <begin position="56"/>
        <end position="72"/>
    </location>
</feature>
<dbReference type="KEGG" id="mbe:MBM_07181"/>
<dbReference type="eggNOG" id="ENOG502QQ71">
    <property type="taxonomic scope" value="Eukaryota"/>
</dbReference>
<keyword evidence="10" id="KW-0325">Glycoprotein</keyword>
<evidence type="ECO:0000256" key="6">
    <source>
        <dbReference type="ARBA" id="ARBA00022729"/>
    </source>
</evidence>
<evidence type="ECO:0000256" key="4">
    <source>
        <dbReference type="ARBA" id="ARBA00022676"/>
    </source>
</evidence>
<dbReference type="GO" id="GO:0005975">
    <property type="term" value="P:carbohydrate metabolic process"/>
    <property type="evidence" value="ECO:0007669"/>
    <property type="project" value="InterPro"/>
</dbReference>
<dbReference type="FunFam" id="2.60.120.200:FF:000152">
    <property type="entry name" value="Cell wall glucanase"/>
    <property type="match status" value="1"/>
</dbReference>
<dbReference type="AlphaFoldDB" id="K1WAY9"/>
<dbReference type="PANTHER" id="PTHR10963:SF68">
    <property type="entry name" value="GLYCOSIDASE CRH1-RELATED"/>
    <property type="match status" value="1"/>
</dbReference>
<sequence length="684" mass="72081">MPEAAQINRSLSTIRTELEFLQASNVLSGAQFQSIMAQLPHNGQASGYIDPRYDPNPQQQFHPSQVAQQAQDPNHPAHPKNPKHHEWARNMASKFGNAAMFGAGATFGGDLVNDVMRNLASASQRKSRRLGNKAQRRPSHLPVSIFQQEIDDANANANASCQHWTTQSKAIQGQKKLCHSRGQAVLDLPALNHLGIAGAPSTSDCLYFLTSSSASIVTIAATLCELAAAQTFSACNPLYSTGCPVNTALGRSISVDFTKGSVNSFTAVGDTTYDSNGVHLTVRKGGDAPQLTSVFYIMFGRVQFTMKSAPGAGIVSSLVLQSDTLDEIDIEWLGADDTEMQTNYFGKGDVTSYNRGAYNPAPNNQGEFISYTIDWTAEQITWSVGDQVVRVLTPADADTNQYPQSPMQVKFGAWSGGDPANPAGTIDWSRGPTDYSQGPFTMSVRSIQVTDYSTGTQYKYGDTSGNWPSIEAVGGKVNGNIGAAGSPVASADIPAITSPSPQIPVGLGEDEDSAARQTGWPWVATTTLTTVAATSAPGVPSGWVITSEGKVVPASSAAVLAASTLYYSADPSPSVLSPPLGGGFERSTGWDDRGFPTTYTRISGWETQVESFDGQGFFITAAPTPMATPVGAATQGACFGLNSGTNGKVVGTSRSKAGGIMQQAPNLRGAAVLGVIAALERLLL</sequence>
<keyword evidence="11" id="KW-0326">Glycosidase</keyword>
<dbReference type="GO" id="GO:0031505">
    <property type="term" value="P:fungal-type cell wall organization"/>
    <property type="evidence" value="ECO:0007669"/>
    <property type="project" value="TreeGrafter"/>
</dbReference>
<dbReference type="PROSITE" id="PS51762">
    <property type="entry name" value="GH16_2"/>
    <property type="match status" value="1"/>
</dbReference>
<evidence type="ECO:0000259" key="16">
    <source>
        <dbReference type="PROSITE" id="PS51762"/>
    </source>
</evidence>
<comment type="catalytic activity">
    <reaction evidence="1">
        <text>Random endo-hydrolysis of N-acetyl-beta-D-glucosaminide (1-&gt;4)-beta-linkages in chitin and chitodextrins.</text>
        <dbReference type="EC" id="3.2.1.14"/>
    </reaction>
</comment>
<evidence type="ECO:0000256" key="10">
    <source>
        <dbReference type="ARBA" id="ARBA00023180"/>
    </source>
</evidence>
<keyword evidence="5" id="KW-0808">Transferase</keyword>
<keyword evidence="4" id="KW-0328">Glycosyltransferase</keyword>
<evidence type="ECO:0000256" key="13">
    <source>
        <dbReference type="ARBA" id="ARBA00038074"/>
    </source>
</evidence>
<evidence type="ECO:0000256" key="3">
    <source>
        <dbReference type="ARBA" id="ARBA00012729"/>
    </source>
</evidence>
<evidence type="ECO:0000256" key="7">
    <source>
        <dbReference type="ARBA" id="ARBA00022801"/>
    </source>
</evidence>
<evidence type="ECO:0000313" key="17">
    <source>
        <dbReference type="EMBL" id="EKD14460.1"/>
    </source>
</evidence>
<dbReference type="Gene3D" id="2.60.120.200">
    <property type="match status" value="1"/>
</dbReference>
<comment type="similarity">
    <text evidence="13">Belongs to the glycosyl hydrolase 16 family. CRH1 subfamily.</text>
</comment>
<dbReference type="InterPro" id="IPR000757">
    <property type="entry name" value="Beta-glucanase-like"/>
</dbReference>
<dbReference type="SUPFAM" id="SSF49899">
    <property type="entry name" value="Concanavalin A-like lectins/glucanases"/>
    <property type="match status" value="1"/>
</dbReference>
<keyword evidence="7 17" id="KW-0378">Hydrolase</keyword>
<accession>K1WAY9</accession>
<feature type="region of interest" description="Disordered" evidence="15">
    <location>
        <begin position="43"/>
        <end position="84"/>
    </location>
</feature>
<dbReference type="STRING" id="1072389.K1WAY9"/>
<dbReference type="GO" id="GO:0016757">
    <property type="term" value="F:glycosyltransferase activity"/>
    <property type="evidence" value="ECO:0007669"/>
    <property type="project" value="UniProtKB-KW"/>
</dbReference>
<reference evidence="17 18" key="1">
    <citation type="journal article" date="2012" name="BMC Genomics">
        <title>Sequencing the genome of Marssonina brunnea reveals fungus-poplar co-evolution.</title>
        <authorList>
            <person name="Zhu S."/>
            <person name="Cao Y.-Z."/>
            <person name="Jiang C."/>
            <person name="Tan B.-Y."/>
            <person name="Wang Z."/>
            <person name="Feng S."/>
            <person name="Zhang L."/>
            <person name="Su X.-H."/>
            <person name="Brejova B."/>
            <person name="Vinar T."/>
            <person name="Xu M."/>
            <person name="Wang M.-X."/>
            <person name="Zhang S.-G."/>
            <person name="Huang M.-R."/>
            <person name="Wu R."/>
            <person name="Zhou Y."/>
        </authorList>
    </citation>
    <scope>NUCLEOTIDE SEQUENCE [LARGE SCALE GENOMIC DNA]</scope>
    <source>
        <strain evidence="17 18">MB_m1</strain>
    </source>
</reference>
<dbReference type="InParanoid" id="K1WAY9"/>
<name>K1WAY9_MARBU</name>
<dbReference type="EMBL" id="JH921445">
    <property type="protein sequence ID" value="EKD14460.1"/>
    <property type="molecule type" value="Genomic_DNA"/>
</dbReference>
<keyword evidence="12" id="KW-0961">Cell wall biogenesis/degradation</keyword>
<dbReference type="CDD" id="cd02183">
    <property type="entry name" value="GH16_fungal_CRH1_transglycosylase"/>
    <property type="match status" value="1"/>
</dbReference>
<dbReference type="GO" id="GO:0016020">
    <property type="term" value="C:membrane"/>
    <property type="evidence" value="ECO:0007669"/>
    <property type="project" value="UniProtKB-SubCell"/>
</dbReference>
<dbReference type="GO" id="GO:0008843">
    <property type="term" value="F:endochitinase activity"/>
    <property type="evidence" value="ECO:0007669"/>
    <property type="project" value="UniProtKB-EC"/>
</dbReference>
<feature type="domain" description="GH16" evidence="16">
    <location>
        <begin position="194"/>
        <end position="437"/>
    </location>
</feature>
<comment type="function">
    <text evidence="14">Dual chitinase/transglycosylase that plays a role in cell wall architecture. Chitinase and transglycosylase activities are coupled. Required for the polysaccharide cross-linking at the septa and the cell wall. More specifically, transfers chitin to 1,6-beta-glucan in the cell wall.</text>
</comment>
<dbReference type="GO" id="GO:0009277">
    <property type="term" value="C:fungal-type cell wall"/>
    <property type="evidence" value="ECO:0007669"/>
    <property type="project" value="TreeGrafter"/>
</dbReference>
<evidence type="ECO:0000256" key="1">
    <source>
        <dbReference type="ARBA" id="ARBA00000822"/>
    </source>
</evidence>
<dbReference type="InterPro" id="IPR050546">
    <property type="entry name" value="Glycosyl_Hydrlase_16"/>
</dbReference>
<protein>
    <recommendedName>
        <fullName evidence="3">chitinase</fullName>
        <ecNumber evidence="3">3.2.1.14</ecNumber>
    </recommendedName>
</protein>